<evidence type="ECO:0000313" key="2">
    <source>
        <dbReference type="EMBL" id="OAL10528.1"/>
    </source>
</evidence>
<evidence type="ECO:0000256" key="1">
    <source>
        <dbReference type="SAM" id="Phobius"/>
    </source>
</evidence>
<organism evidence="2 3">
    <name type="scientific">Candidatus Mycoplasma haematobovis</name>
    <dbReference type="NCBI Taxonomy" id="432608"/>
    <lineage>
        <taxon>Bacteria</taxon>
        <taxon>Bacillati</taxon>
        <taxon>Mycoplasmatota</taxon>
        <taxon>Mollicutes</taxon>
        <taxon>Mycoplasmataceae</taxon>
        <taxon>Mycoplasma</taxon>
    </lineage>
</organism>
<accession>A0A1A9QE64</accession>
<dbReference type="EMBL" id="LWUJ01000010">
    <property type="protein sequence ID" value="OAL10528.1"/>
    <property type="molecule type" value="Genomic_DNA"/>
</dbReference>
<dbReference type="RefSeq" id="WP_187149762.1">
    <property type="nucleotide sequence ID" value="NZ_LWUJ01000010.1"/>
</dbReference>
<proteinExistence type="predicted"/>
<feature type="transmembrane region" description="Helical" evidence="1">
    <location>
        <begin position="6"/>
        <end position="26"/>
    </location>
</feature>
<dbReference type="AlphaFoldDB" id="A0A1A9QE64"/>
<sequence length="62" mass="6723">MDLKKVTLAGGGVTTIVGAGAGTFFLTQNKTTIKDRLVSKNINLIGSDAEYLPAYKEYQDVW</sequence>
<keyword evidence="3" id="KW-1185">Reference proteome</keyword>
<gene>
    <name evidence="2" type="ORF">A6V39_00490</name>
</gene>
<dbReference type="Proteomes" id="UP000077623">
    <property type="component" value="Unassembled WGS sequence"/>
</dbReference>
<dbReference type="STRING" id="432608.A6V39_00490"/>
<keyword evidence="1" id="KW-0812">Transmembrane</keyword>
<keyword evidence="1" id="KW-1133">Transmembrane helix</keyword>
<keyword evidence="1" id="KW-0472">Membrane</keyword>
<evidence type="ECO:0000313" key="3">
    <source>
        <dbReference type="Proteomes" id="UP000077623"/>
    </source>
</evidence>
<reference evidence="3" key="1">
    <citation type="submission" date="2016-04" db="EMBL/GenBank/DDBJ databases">
        <authorList>
            <person name="Quiroz-Castaneda R.E."/>
            <person name="Martinez-Ocampo F."/>
        </authorList>
    </citation>
    <scope>NUCLEOTIDE SEQUENCE [LARGE SCALE GENOMIC DNA]</scope>
    <source>
        <strain evidence="3">INIFAP01</strain>
    </source>
</reference>
<protein>
    <submittedName>
        <fullName evidence="2">Uncharacterized protein</fullName>
    </submittedName>
</protein>
<comment type="caution">
    <text evidence="2">The sequence shown here is derived from an EMBL/GenBank/DDBJ whole genome shotgun (WGS) entry which is preliminary data.</text>
</comment>
<name>A0A1A9QE64_9MOLU</name>